<dbReference type="GO" id="GO:0008270">
    <property type="term" value="F:zinc ion binding"/>
    <property type="evidence" value="ECO:0007669"/>
    <property type="project" value="UniProtKB-KW"/>
</dbReference>
<organism evidence="3 4">
    <name type="scientific">Romanomermis culicivorax</name>
    <name type="common">Nematode worm</name>
    <dbReference type="NCBI Taxonomy" id="13658"/>
    <lineage>
        <taxon>Eukaryota</taxon>
        <taxon>Metazoa</taxon>
        <taxon>Ecdysozoa</taxon>
        <taxon>Nematoda</taxon>
        <taxon>Enoplea</taxon>
        <taxon>Dorylaimia</taxon>
        <taxon>Mermithida</taxon>
        <taxon>Mermithoidea</taxon>
        <taxon>Mermithidae</taxon>
        <taxon>Romanomermis</taxon>
    </lineage>
</organism>
<keyword evidence="3" id="KW-1185">Reference proteome</keyword>
<feature type="domain" description="CCHC-type" evidence="2">
    <location>
        <begin position="187"/>
        <end position="202"/>
    </location>
</feature>
<evidence type="ECO:0000313" key="3">
    <source>
        <dbReference type="Proteomes" id="UP000887565"/>
    </source>
</evidence>
<dbReference type="PROSITE" id="PS50158">
    <property type="entry name" value="ZF_CCHC"/>
    <property type="match status" value="1"/>
</dbReference>
<proteinExistence type="predicted"/>
<protein>
    <submittedName>
        <fullName evidence="4">CCHC-type domain-containing protein</fullName>
    </submittedName>
</protein>
<sequence>MAAFVNSKGNKANFEHFKFTTNTILNRPCPFIYKALGIRQHRTFVSKLHVRHPNPQKLTTMPDANADALEQTIQQALQAAVLPLTQRLVQLTEKVDDTCQLLTPFDDRLNDIMDRLNHILQFLQIKYAFYGSMLPTTESTKLCKPPQHYANHAQPQYNNADPQPQYRPNRDICGRSNHSTLQCSSPCQNCGRTGHQTATCRSQCSTEIRIVHLRLQIKIIIGEIKAKNYCVGVATAHDTDALENNAIQSF</sequence>
<reference evidence="4" key="1">
    <citation type="submission" date="2022-11" db="UniProtKB">
        <authorList>
            <consortium name="WormBaseParasite"/>
        </authorList>
    </citation>
    <scope>IDENTIFICATION</scope>
</reference>
<dbReference type="WBParaSite" id="nRc.2.0.1.t08104-RA">
    <property type="protein sequence ID" value="nRc.2.0.1.t08104-RA"/>
    <property type="gene ID" value="nRc.2.0.1.g08104"/>
</dbReference>
<evidence type="ECO:0000313" key="4">
    <source>
        <dbReference type="WBParaSite" id="nRc.2.0.1.t08104-RA"/>
    </source>
</evidence>
<keyword evidence="1" id="KW-0863">Zinc-finger</keyword>
<dbReference type="InterPro" id="IPR001878">
    <property type="entry name" value="Znf_CCHC"/>
</dbReference>
<evidence type="ECO:0000259" key="2">
    <source>
        <dbReference type="PROSITE" id="PS50158"/>
    </source>
</evidence>
<evidence type="ECO:0000256" key="1">
    <source>
        <dbReference type="PROSITE-ProRule" id="PRU00047"/>
    </source>
</evidence>
<dbReference type="GO" id="GO:0003676">
    <property type="term" value="F:nucleic acid binding"/>
    <property type="evidence" value="ECO:0007669"/>
    <property type="project" value="InterPro"/>
</dbReference>
<dbReference type="Proteomes" id="UP000887565">
    <property type="component" value="Unplaced"/>
</dbReference>
<keyword evidence="1" id="KW-0862">Zinc</keyword>
<name>A0A915I3V1_ROMCU</name>
<dbReference type="AlphaFoldDB" id="A0A915I3V1"/>
<accession>A0A915I3V1</accession>
<keyword evidence="1" id="KW-0479">Metal-binding</keyword>